<accession>A0A161P4Q3</accession>
<sequence length="126" mass="13775">MHHCQQPVNMCQKPTTTKVMPAVVHPTKQNIVEKTCEYIVPEIHPTHTTNVTNHVYKHVHSFPHTTSNQQTISNQQFASGPGPGPVAGAMMPPRPPMYGGQMMAPGYGAQAQMPWNMGGGNCNCKK</sequence>
<keyword evidence="2" id="KW-1185">Reference proteome</keyword>
<dbReference type="Proteomes" id="UP000075806">
    <property type="component" value="Unassembled WGS sequence"/>
</dbReference>
<organism evidence="1 2">
    <name type="scientific">Alkalihalobacillus trypoxylicola</name>
    <dbReference type="NCBI Taxonomy" id="519424"/>
    <lineage>
        <taxon>Bacteria</taxon>
        <taxon>Bacillati</taxon>
        <taxon>Bacillota</taxon>
        <taxon>Bacilli</taxon>
        <taxon>Bacillales</taxon>
        <taxon>Bacillaceae</taxon>
        <taxon>Alkalihalobacillus</taxon>
    </lineage>
</organism>
<gene>
    <name evidence="1" type="ORF">AZF04_13770</name>
</gene>
<dbReference type="AlphaFoldDB" id="A0A161P4Q3"/>
<dbReference type="Pfam" id="PF11122">
    <property type="entry name" value="Spore-coat_CotD"/>
    <property type="match status" value="1"/>
</dbReference>
<proteinExistence type="predicted"/>
<keyword evidence="1" id="KW-0946">Virion</keyword>
<protein>
    <submittedName>
        <fullName evidence="1">Spore coat protein</fullName>
    </submittedName>
</protein>
<evidence type="ECO:0000313" key="1">
    <source>
        <dbReference type="EMBL" id="KYG25626.1"/>
    </source>
</evidence>
<dbReference type="InterPro" id="IPR020108">
    <property type="entry name" value="Spore_coat_CotD"/>
</dbReference>
<comment type="caution">
    <text evidence="1">The sequence shown here is derived from an EMBL/GenBank/DDBJ whole genome shotgun (WGS) entry which is preliminary data.</text>
</comment>
<dbReference type="EMBL" id="LTAO01000040">
    <property type="protein sequence ID" value="KYG25626.1"/>
    <property type="molecule type" value="Genomic_DNA"/>
</dbReference>
<reference evidence="1" key="1">
    <citation type="submission" date="2016-02" db="EMBL/GenBank/DDBJ databases">
        <title>Genome sequence of Bacillus trypoxylicola KCTC 13244(T).</title>
        <authorList>
            <person name="Jeong H."/>
            <person name="Park S.-H."/>
            <person name="Choi S.-K."/>
        </authorList>
    </citation>
    <scope>NUCLEOTIDE SEQUENCE [LARGE SCALE GENOMIC DNA]</scope>
    <source>
        <strain evidence="1">KCTC 13244</strain>
    </source>
</reference>
<evidence type="ECO:0000313" key="2">
    <source>
        <dbReference type="Proteomes" id="UP000075806"/>
    </source>
</evidence>
<name>A0A161P4Q3_9BACI</name>
<dbReference type="STRING" id="519424.AZF04_13770"/>
<keyword evidence="1" id="KW-0167">Capsid protein</keyword>